<keyword evidence="4" id="KW-1185">Reference proteome</keyword>
<feature type="region of interest" description="Disordered" evidence="1">
    <location>
        <begin position="1"/>
        <end position="21"/>
    </location>
</feature>
<evidence type="ECO:0000256" key="2">
    <source>
        <dbReference type="SAM" id="Phobius"/>
    </source>
</evidence>
<reference evidence="3" key="1">
    <citation type="submission" date="2022-07" db="EMBL/GenBank/DDBJ databases">
        <authorList>
            <person name="Macas J."/>
            <person name="Novak P."/>
            <person name="Neumann P."/>
        </authorList>
    </citation>
    <scope>NUCLEOTIDE SEQUENCE</scope>
</reference>
<dbReference type="AlphaFoldDB" id="A0A9P1E8A8"/>
<accession>A0A9P1E8A8</accession>
<evidence type="ECO:0000313" key="4">
    <source>
        <dbReference type="Proteomes" id="UP001152484"/>
    </source>
</evidence>
<gene>
    <name evidence="3" type="ORF">CEURO_LOCUS9892</name>
</gene>
<dbReference type="EMBL" id="CAMAPE010000019">
    <property type="protein sequence ID" value="CAH9087050.1"/>
    <property type="molecule type" value="Genomic_DNA"/>
</dbReference>
<comment type="caution">
    <text evidence="3">The sequence shown here is derived from an EMBL/GenBank/DDBJ whole genome shotgun (WGS) entry which is preliminary data.</text>
</comment>
<organism evidence="3 4">
    <name type="scientific">Cuscuta europaea</name>
    <name type="common">European dodder</name>
    <dbReference type="NCBI Taxonomy" id="41803"/>
    <lineage>
        <taxon>Eukaryota</taxon>
        <taxon>Viridiplantae</taxon>
        <taxon>Streptophyta</taxon>
        <taxon>Embryophyta</taxon>
        <taxon>Tracheophyta</taxon>
        <taxon>Spermatophyta</taxon>
        <taxon>Magnoliopsida</taxon>
        <taxon>eudicotyledons</taxon>
        <taxon>Gunneridae</taxon>
        <taxon>Pentapetalae</taxon>
        <taxon>asterids</taxon>
        <taxon>lamiids</taxon>
        <taxon>Solanales</taxon>
        <taxon>Convolvulaceae</taxon>
        <taxon>Cuscuteae</taxon>
        <taxon>Cuscuta</taxon>
        <taxon>Cuscuta subgen. Cuscuta</taxon>
    </lineage>
</organism>
<protein>
    <submittedName>
        <fullName evidence="3">Uncharacterized protein</fullName>
    </submittedName>
</protein>
<name>A0A9P1E8A8_CUSEU</name>
<feature type="transmembrane region" description="Helical" evidence="2">
    <location>
        <begin position="47"/>
        <end position="64"/>
    </location>
</feature>
<evidence type="ECO:0000313" key="3">
    <source>
        <dbReference type="EMBL" id="CAH9087050.1"/>
    </source>
</evidence>
<dbReference type="Proteomes" id="UP001152484">
    <property type="component" value="Unassembled WGS sequence"/>
</dbReference>
<keyword evidence="2" id="KW-0812">Transmembrane</keyword>
<proteinExistence type="predicted"/>
<keyword evidence="2" id="KW-1133">Transmembrane helix</keyword>
<feature type="compositionally biased region" description="Basic and acidic residues" evidence="1">
    <location>
        <begin position="7"/>
        <end position="18"/>
    </location>
</feature>
<sequence length="66" mass="7626">MVRRRRYSGDNRNGRTDGDDTVAAGRQLNALAARQLSGDRMATRRRLEGASLLFFVFIWISFFFKI</sequence>
<evidence type="ECO:0000256" key="1">
    <source>
        <dbReference type="SAM" id="MobiDB-lite"/>
    </source>
</evidence>
<keyword evidence="2" id="KW-0472">Membrane</keyword>